<protein>
    <submittedName>
        <fullName evidence="1">Uncharacterized protein</fullName>
    </submittedName>
</protein>
<evidence type="ECO:0000313" key="2">
    <source>
        <dbReference type="Proteomes" id="UP000010953"/>
    </source>
</evidence>
<keyword evidence="2" id="KW-1185">Reference proteome</keyword>
<dbReference type="AlphaFoldDB" id="M7XWW9"/>
<gene>
    <name evidence="1" type="ORF">C943_00279</name>
</gene>
<accession>M7XWW9</accession>
<organism evidence="1 2">
    <name type="scientific">Mariniradius saccharolyticus AK6</name>
    <dbReference type="NCBI Taxonomy" id="1239962"/>
    <lineage>
        <taxon>Bacteria</taxon>
        <taxon>Pseudomonadati</taxon>
        <taxon>Bacteroidota</taxon>
        <taxon>Cytophagia</taxon>
        <taxon>Cytophagales</taxon>
        <taxon>Cyclobacteriaceae</taxon>
        <taxon>Mariniradius</taxon>
    </lineage>
</organism>
<comment type="caution">
    <text evidence="1">The sequence shown here is derived from an EMBL/GenBank/DDBJ whole genome shotgun (WGS) entry which is preliminary data.</text>
</comment>
<dbReference type="Proteomes" id="UP000010953">
    <property type="component" value="Unassembled WGS sequence"/>
</dbReference>
<proteinExistence type="predicted"/>
<sequence length="42" mass="5041">MKITEGQPTETRFGFVRWRTILFVNSPDYLQKVPILNQMRTK</sequence>
<name>M7XWW9_9BACT</name>
<evidence type="ECO:0000313" key="1">
    <source>
        <dbReference type="EMBL" id="EMS33002.1"/>
    </source>
</evidence>
<dbReference type="STRING" id="1239962.C943_00279"/>
<reference evidence="1" key="1">
    <citation type="submission" date="2013-01" db="EMBL/GenBank/DDBJ databases">
        <title>Genome assembly of Mariniradius saccharolyticus AK6.</title>
        <authorList>
            <person name="Vaidya B."/>
            <person name="Khatri I."/>
            <person name="Tanuku N.R.S."/>
            <person name="Subramanian S."/>
            <person name="Pinnaka A."/>
        </authorList>
    </citation>
    <scope>NUCLEOTIDE SEQUENCE [LARGE SCALE GENOMIC DNA]</scope>
    <source>
        <strain evidence="1">AK6</strain>
    </source>
</reference>
<dbReference type="EMBL" id="AMZY02000010">
    <property type="protein sequence ID" value="EMS33002.1"/>
    <property type="molecule type" value="Genomic_DNA"/>
</dbReference>
<dbReference type="InParanoid" id="M7XWW9"/>